<evidence type="ECO:0000313" key="1">
    <source>
        <dbReference type="EMBL" id="ECC3916934.1"/>
    </source>
</evidence>
<comment type="caution">
    <text evidence="1">The sequence shown here is derived from an EMBL/GenBank/DDBJ whole genome shotgun (WGS) entry which is preliminary data.</text>
</comment>
<gene>
    <name evidence="1" type="ORF">CTQ69_23820</name>
</gene>
<dbReference type="AlphaFoldDB" id="A0A5Y1YCL0"/>
<dbReference type="EMBL" id="AAIBIC010000041">
    <property type="protein sequence ID" value="ECC3916934.1"/>
    <property type="molecule type" value="Genomic_DNA"/>
</dbReference>
<sequence>MRLASRFGRHNSIRRERPLTDAELMQTVPSVFSGDKHESRSERYTYIPTINIINRLREEGFQPFFACQSRVRDLSRREYSKHMLRLRREVQINGKEVPEIILLNSHDGSSSYQMVPGLFRFVCTNGLVCGNHFGEIRVPHKGDIVGQVIEGAYEVMGIFDKVTENMESMKSVILNQDEQYLFGKAALTVRYEDENKIPVSPEQIITPRRREDKQNDLWTTYQRVQENMMKGGLPGRSASGKNTRTRAVTGIDGDIRLNKALWMIAEQFRECKS</sequence>
<proteinExistence type="predicted"/>
<dbReference type="Pfam" id="PF06067">
    <property type="entry name" value="DUF932"/>
    <property type="match status" value="1"/>
</dbReference>
<accession>A0A5Y1YCL0</accession>
<name>A0A5Y1YCL0_SALDZ</name>
<dbReference type="Proteomes" id="UP000839735">
    <property type="component" value="Unassembled WGS sequence"/>
</dbReference>
<organism evidence="1">
    <name type="scientific">Salmonella diarizonae</name>
    <dbReference type="NCBI Taxonomy" id="59204"/>
    <lineage>
        <taxon>Bacteria</taxon>
        <taxon>Pseudomonadati</taxon>
        <taxon>Pseudomonadota</taxon>
        <taxon>Gammaproteobacteria</taxon>
        <taxon>Enterobacterales</taxon>
        <taxon>Enterobacteriaceae</taxon>
        <taxon>Salmonella</taxon>
    </lineage>
</organism>
<reference evidence="1" key="1">
    <citation type="submission" date="2018-08" db="EMBL/GenBank/DDBJ databases">
        <authorList>
            <person name="Ashton P.M."/>
            <person name="Dallman T."/>
            <person name="Nair S."/>
            <person name="De Pinna E."/>
            <person name="Peters T."/>
            <person name="Grant K."/>
        </authorList>
    </citation>
    <scope>NUCLEOTIDE SEQUENCE [LARGE SCALE GENOMIC DNA]</scope>
    <source>
        <strain evidence="1">294779</strain>
    </source>
</reference>
<dbReference type="InterPro" id="IPR026325">
    <property type="entry name" value="DUF932"/>
</dbReference>
<protein>
    <submittedName>
        <fullName evidence="1">DUF945 domain-containing protein</fullName>
    </submittedName>
</protein>